<dbReference type="GO" id="GO:0005730">
    <property type="term" value="C:nucleolus"/>
    <property type="evidence" value="ECO:0007669"/>
    <property type="project" value="UniProtKB-ARBA"/>
</dbReference>
<dbReference type="VEuPathDB" id="TriTrypDB:LmxM.10.0100"/>
<dbReference type="OrthoDB" id="5599646at2759"/>
<gene>
    <name evidence="3" type="ORF">LMXM_10_0100</name>
</gene>
<reference evidence="3 4" key="1">
    <citation type="journal article" date="2011" name="Genome Res.">
        <title>Chromosome and gene copy number variation allow major structural change between species and strains of Leishmania.</title>
        <authorList>
            <person name="Rogers M.B."/>
            <person name="Hilley J.D."/>
            <person name="Dickens N.J."/>
            <person name="Wilkes J."/>
            <person name="Bates P.A."/>
            <person name="Depledge D.P."/>
            <person name="Harris D."/>
            <person name="Her Y."/>
            <person name="Herzyk P."/>
            <person name="Imamura H."/>
            <person name="Otto T.D."/>
            <person name="Sanders M."/>
            <person name="Seeger K."/>
            <person name="Dujardin J.C."/>
            <person name="Berriman M."/>
            <person name="Smith D.F."/>
            <person name="Hertz-Fowler C."/>
            <person name="Mottram J.C."/>
        </authorList>
    </citation>
    <scope>NUCLEOTIDE SEQUENCE [LARGE SCALE GENOMIC DNA]</scope>
    <source>
        <strain evidence="3 4">MHOM/GT/2001/U1103</strain>
    </source>
</reference>
<dbReference type="OMA" id="RFCRIRE"/>
<feature type="compositionally biased region" description="Polar residues" evidence="1">
    <location>
        <begin position="73"/>
        <end position="85"/>
    </location>
</feature>
<dbReference type="PhylomeDB" id="E9AN16"/>
<dbReference type="Pfam" id="PF05022">
    <property type="entry name" value="SRP40_C"/>
    <property type="match status" value="1"/>
</dbReference>
<name>E9AN16_LEIMU</name>
<dbReference type="InterPro" id="IPR007718">
    <property type="entry name" value="Srp40_C"/>
</dbReference>
<feature type="compositionally biased region" description="Polar residues" evidence="1">
    <location>
        <begin position="55"/>
        <end position="66"/>
    </location>
</feature>
<evidence type="ECO:0000259" key="2">
    <source>
        <dbReference type="Pfam" id="PF05022"/>
    </source>
</evidence>
<dbReference type="AlphaFoldDB" id="E9AN16"/>
<sequence length="256" mass="28206">MSRAVDHLVAEYLAEEHPRVARALRKDAPSTAPPLRSPFGKKSLQEVVMAYRVQKTTPSALDNGTSSHEEAQRPSQKTAKTSSPSLIPKPAARKTPIADSDSDDESVTRPAAKKTSPKVALKKAVADNDSSDEDEPVPKNSSAGKRPASLAEEVPPRKASRTESEGAARRTPHHLNEDGTFRRFQRIDPAKVTFDADALRDNRPGREHLVLRQNQEMMRTKGKGFNKLKQKNKGKFYGAGVDLSVRAYQFPDSDDE</sequence>
<accession>E9AN16</accession>
<evidence type="ECO:0000313" key="4">
    <source>
        <dbReference type="Proteomes" id="UP000007259"/>
    </source>
</evidence>
<feature type="region of interest" description="Disordered" evidence="1">
    <location>
        <begin position="24"/>
        <end position="43"/>
    </location>
</feature>
<protein>
    <recommendedName>
        <fullName evidence="2">Srp40 C-terminal domain-containing protein</fullName>
    </recommendedName>
</protein>
<proteinExistence type="predicted"/>
<keyword evidence="4" id="KW-1185">Reference proteome</keyword>
<dbReference type="GeneID" id="13454650"/>
<dbReference type="RefSeq" id="XP_003872846.1">
    <property type="nucleotide sequence ID" value="XM_003872797.1"/>
</dbReference>
<dbReference type="EMBL" id="FR799563">
    <property type="protein sequence ID" value="CBZ24321.1"/>
    <property type="molecule type" value="Genomic_DNA"/>
</dbReference>
<evidence type="ECO:0000313" key="3">
    <source>
        <dbReference type="EMBL" id="CBZ24321.1"/>
    </source>
</evidence>
<dbReference type="Proteomes" id="UP000007259">
    <property type="component" value="Chromosome 10"/>
</dbReference>
<dbReference type="KEGG" id="lmi:LMXM_10_0100"/>
<feature type="domain" description="Srp40 C-terminal" evidence="2">
    <location>
        <begin position="183"/>
        <end position="250"/>
    </location>
</feature>
<feature type="compositionally biased region" description="Basic and acidic residues" evidence="1">
    <location>
        <begin position="154"/>
        <end position="180"/>
    </location>
</feature>
<feature type="region of interest" description="Disordered" evidence="1">
    <location>
        <begin position="55"/>
        <end position="180"/>
    </location>
</feature>
<evidence type="ECO:0000256" key="1">
    <source>
        <dbReference type="SAM" id="MobiDB-lite"/>
    </source>
</evidence>
<organism evidence="3 4">
    <name type="scientific">Leishmania mexicana (strain MHOM/GT/2001/U1103)</name>
    <dbReference type="NCBI Taxonomy" id="929439"/>
    <lineage>
        <taxon>Eukaryota</taxon>
        <taxon>Discoba</taxon>
        <taxon>Euglenozoa</taxon>
        <taxon>Kinetoplastea</taxon>
        <taxon>Metakinetoplastina</taxon>
        <taxon>Trypanosomatida</taxon>
        <taxon>Trypanosomatidae</taxon>
        <taxon>Leishmaniinae</taxon>
        <taxon>Leishmania</taxon>
    </lineage>
</organism>